<feature type="compositionally biased region" description="Basic and acidic residues" evidence="1">
    <location>
        <begin position="29"/>
        <end position="51"/>
    </location>
</feature>
<reference evidence="2" key="2">
    <citation type="journal article" date="2023" name="Commun. Biol.">
        <title>Intrasexual cuticular hydrocarbon dimorphism in a wasp sheds light on hydrocarbon biosynthesis genes in Hymenoptera.</title>
        <authorList>
            <person name="Moris V.C."/>
            <person name="Podsiadlowski L."/>
            <person name="Martin S."/>
            <person name="Oeyen J.P."/>
            <person name="Donath A."/>
            <person name="Petersen M."/>
            <person name="Wilbrandt J."/>
            <person name="Misof B."/>
            <person name="Liedtke D."/>
            <person name="Thamm M."/>
            <person name="Scheiner R."/>
            <person name="Schmitt T."/>
            <person name="Niehuis O."/>
        </authorList>
    </citation>
    <scope>NUCLEOTIDE SEQUENCE</scope>
    <source>
        <strain evidence="2">GBR_01_08_01A</strain>
    </source>
</reference>
<evidence type="ECO:0000313" key="3">
    <source>
        <dbReference type="Proteomes" id="UP001258017"/>
    </source>
</evidence>
<proteinExistence type="predicted"/>
<sequence length="75" mass="8373">MLARDNEVLGEILGERTRELLDERKIIYKDGTHGDDTKGISKALPSRERPTTTRLPLVLHEDLTPSKDPTGHTAP</sequence>
<evidence type="ECO:0000313" key="2">
    <source>
        <dbReference type="EMBL" id="KAK2587226.1"/>
    </source>
</evidence>
<comment type="caution">
    <text evidence="2">The sequence shown here is derived from an EMBL/GenBank/DDBJ whole genome shotgun (WGS) entry which is preliminary data.</text>
</comment>
<accession>A0AAD9RXX0</accession>
<organism evidence="2 3">
    <name type="scientific">Odynerus spinipes</name>
    <dbReference type="NCBI Taxonomy" id="1348599"/>
    <lineage>
        <taxon>Eukaryota</taxon>
        <taxon>Metazoa</taxon>
        <taxon>Ecdysozoa</taxon>
        <taxon>Arthropoda</taxon>
        <taxon>Hexapoda</taxon>
        <taxon>Insecta</taxon>
        <taxon>Pterygota</taxon>
        <taxon>Neoptera</taxon>
        <taxon>Endopterygota</taxon>
        <taxon>Hymenoptera</taxon>
        <taxon>Apocrita</taxon>
        <taxon>Aculeata</taxon>
        <taxon>Vespoidea</taxon>
        <taxon>Vespidae</taxon>
        <taxon>Eumeninae</taxon>
        <taxon>Odynerus</taxon>
    </lineage>
</organism>
<reference evidence="2" key="1">
    <citation type="submission" date="2021-08" db="EMBL/GenBank/DDBJ databases">
        <authorList>
            <person name="Misof B."/>
            <person name="Oliver O."/>
            <person name="Podsiadlowski L."/>
            <person name="Donath A."/>
            <person name="Peters R."/>
            <person name="Mayer C."/>
            <person name="Rust J."/>
            <person name="Gunkel S."/>
            <person name="Lesny P."/>
            <person name="Martin S."/>
            <person name="Oeyen J.P."/>
            <person name="Petersen M."/>
            <person name="Panagiotis P."/>
            <person name="Wilbrandt J."/>
            <person name="Tanja T."/>
        </authorList>
    </citation>
    <scope>NUCLEOTIDE SEQUENCE</scope>
    <source>
        <strain evidence="2">GBR_01_08_01A</strain>
        <tissue evidence="2">Thorax + abdomen</tissue>
    </source>
</reference>
<name>A0AAD9RXX0_9HYME</name>
<dbReference type="EMBL" id="JAIFRP010000007">
    <property type="protein sequence ID" value="KAK2587226.1"/>
    <property type="molecule type" value="Genomic_DNA"/>
</dbReference>
<dbReference type="Proteomes" id="UP001258017">
    <property type="component" value="Unassembled WGS sequence"/>
</dbReference>
<evidence type="ECO:0000256" key="1">
    <source>
        <dbReference type="SAM" id="MobiDB-lite"/>
    </source>
</evidence>
<protein>
    <submittedName>
        <fullName evidence="2">Uncharacterized protein</fullName>
    </submittedName>
</protein>
<keyword evidence="3" id="KW-1185">Reference proteome</keyword>
<gene>
    <name evidence="2" type="ORF">KPH14_002965</name>
</gene>
<dbReference type="AlphaFoldDB" id="A0AAD9RXX0"/>
<feature type="region of interest" description="Disordered" evidence="1">
    <location>
        <begin position="29"/>
        <end position="54"/>
    </location>
</feature>